<proteinExistence type="predicted"/>
<keyword evidence="1" id="KW-0732">Signal</keyword>
<sequence>MKKFLLAPLVLAAFGAATAFAGGRPVMYVVVDRVETTQDQSSISMIRIWGSFTRAKNPTLQLTEFSKPIDGYVQFGRGSDKEAPKWQKAAGTGKAVLVGSCAGAGGFETVTIHPANEKPKDVGENDPYPTGRIELFGDMFAGGRDNHLPEVKTLLAFATAKQKVSPFCGGAAAIVAQDRGAQPVDDAWVGQWTVEFANGVVETCDLVKGGTANVAEPKRRSPGKVRDAMNGVVVLAFDDDRIERWTKIGHRMVVEHWASSDQFLGGAPVLGIAERAAEVKK</sequence>
<comment type="caution">
    <text evidence="2">The sequence shown here is derived from an EMBL/GenBank/DDBJ whole genome shotgun (WGS) entry which is preliminary data.</text>
</comment>
<reference evidence="2 3" key="1">
    <citation type="submission" date="2021-04" db="EMBL/GenBank/DDBJ databases">
        <authorList>
            <person name="Ivanova A."/>
        </authorList>
    </citation>
    <scope>NUCLEOTIDE SEQUENCE [LARGE SCALE GENOMIC DNA]</scope>
    <source>
        <strain evidence="2 3">G18</strain>
    </source>
</reference>
<organism evidence="2 3">
    <name type="scientific">Gemmata palustris</name>
    <dbReference type="NCBI Taxonomy" id="2822762"/>
    <lineage>
        <taxon>Bacteria</taxon>
        <taxon>Pseudomonadati</taxon>
        <taxon>Planctomycetota</taxon>
        <taxon>Planctomycetia</taxon>
        <taxon>Gemmatales</taxon>
        <taxon>Gemmataceae</taxon>
        <taxon>Gemmata</taxon>
    </lineage>
</organism>
<feature type="chain" id="PRO_5046739044" description="DJ-1/PfpI domain-containing protein" evidence="1">
    <location>
        <begin position="22"/>
        <end position="281"/>
    </location>
</feature>
<evidence type="ECO:0000313" key="2">
    <source>
        <dbReference type="EMBL" id="MBP3956936.1"/>
    </source>
</evidence>
<evidence type="ECO:0000256" key="1">
    <source>
        <dbReference type="SAM" id="SignalP"/>
    </source>
</evidence>
<accession>A0ABS5BTF7</accession>
<dbReference type="Proteomes" id="UP000676565">
    <property type="component" value="Unassembled WGS sequence"/>
</dbReference>
<protein>
    <recommendedName>
        <fullName evidence="4">DJ-1/PfpI domain-containing protein</fullName>
    </recommendedName>
</protein>
<dbReference type="RefSeq" id="WP_210655526.1">
    <property type="nucleotide sequence ID" value="NZ_JAGKQQ010000001.1"/>
</dbReference>
<dbReference type="EMBL" id="JAGKQQ010000001">
    <property type="protein sequence ID" value="MBP3956936.1"/>
    <property type="molecule type" value="Genomic_DNA"/>
</dbReference>
<name>A0ABS5BTF7_9BACT</name>
<evidence type="ECO:0000313" key="3">
    <source>
        <dbReference type="Proteomes" id="UP000676565"/>
    </source>
</evidence>
<gene>
    <name evidence="2" type="ORF">J8F10_16820</name>
</gene>
<feature type="signal peptide" evidence="1">
    <location>
        <begin position="1"/>
        <end position="21"/>
    </location>
</feature>
<evidence type="ECO:0008006" key="4">
    <source>
        <dbReference type="Google" id="ProtNLM"/>
    </source>
</evidence>
<keyword evidence="3" id="KW-1185">Reference proteome</keyword>